<protein>
    <recommendedName>
        <fullName evidence="4">YhcN/YlaJ family sporulation lipoprotein</fullName>
    </recommendedName>
</protein>
<reference evidence="2 3" key="1">
    <citation type="submission" date="2021-02" db="EMBL/GenBank/DDBJ databases">
        <title>Alicyclobacillus curvatus sp. nov. and Alicyclobacillus mengziensis sp. nov., two acidophilic bacteria isolated from acid mine drainage.</title>
        <authorList>
            <person name="Huang Y."/>
        </authorList>
    </citation>
    <scope>NUCLEOTIDE SEQUENCE [LARGE SCALE GENOMIC DNA]</scope>
    <source>
        <strain evidence="2 3">S30H14</strain>
    </source>
</reference>
<sequence length="173" mass="19701">MKSQVVAVPAQTDQHRWHQVWLRVFAVTAFIWTSGFTFVPDIDHTNHKDMPTYNNSKLNSAKVTPTDMIPRPELSSSLMKQVNTVHFAVVIQRQNRLYAGVEPQNQKLRQAALDGAKDWLVRQVPRQVHVYVSADPTLLNHFHRFAADRATHLDVGSDIILADIERVFPAANK</sequence>
<dbReference type="Proteomes" id="UP000663505">
    <property type="component" value="Chromosome"/>
</dbReference>
<keyword evidence="3" id="KW-1185">Reference proteome</keyword>
<gene>
    <name evidence="2" type="ORF">JZ786_19070</name>
</gene>
<keyword evidence="1" id="KW-0812">Transmembrane</keyword>
<keyword evidence="1" id="KW-0472">Membrane</keyword>
<evidence type="ECO:0008006" key="4">
    <source>
        <dbReference type="Google" id="ProtNLM"/>
    </source>
</evidence>
<accession>A0A9X7VWW0</accession>
<evidence type="ECO:0000313" key="3">
    <source>
        <dbReference type="Proteomes" id="UP000663505"/>
    </source>
</evidence>
<name>A0A9X7VWW0_9BACL</name>
<dbReference type="KEGG" id="afx:JZ786_19070"/>
<dbReference type="RefSeq" id="WP_206655912.1">
    <property type="nucleotide sequence ID" value="NZ_CP071182.1"/>
</dbReference>
<dbReference type="AlphaFoldDB" id="A0A9X7VWW0"/>
<keyword evidence="1" id="KW-1133">Transmembrane helix</keyword>
<dbReference type="EMBL" id="CP071182">
    <property type="protein sequence ID" value="QSO46543.1"/>
    <property type="molecule type" value="Genomic_DNA"/>
</dbReference>
<evidence type="ECO:0000313" key="2">
    <source>
        <dbReference type="EMBL" id="QSO46543.1"/>
    </source>
</evidence>
<evidence type="ECO:0000256" key="1">
    <source>
        <dbReference type="SAM" id="Phobius"/>
    </source>
</evidence>
<feature type="transmembrane region" description="Helical" evidence="1">
    <location>
        <begin position="20"/>
        <end position="39"/>
    </location>
</feature>
<proteinExistence type="predicted"/>
<organism evidence="2 3">
    <name type="scientific">Alicyclobacillus mengziensis</name>
    <dbReference type="NCBI Taxonomy" id="2931921"/>
    <lineage>
        <taxon>Bacteria</taxon>
        <taxon>Bacillati</taxon>
        <taxon>Bacillota</taxon>
        <taxon>Bacilli</taxon>
        <taxon>Bacillales</taxon>
        <taxon>Alicyclobacillaceae</taxon>
        <taxon>Alicyclobacillus</taxon>
    </lineage>
</organism>